<keyword evidence="4" id="KW-1185">Reference proteome</keyword>
<feature type="transmembrane region" description="Helical" evidence="2">
    <location>
        <begin position="49"/>
        <end position="74"/>
    </location>
</feature>
<proteinExistence type="predicted"/>
<dbReference type="Proteomes" id="UP001155241">
    <property type="component" value="Unassembled WGS sequence"/>
</dbReference>
<accession>A0A9X2JI39</accession>
<dbReference type="AlphaFoldDB" id="A0A9X2JI39"/>
<keyword evidence="2" id="KW-0812">Transmembrane</keyword>
<keyword evidence="2" id="KW-1133">Transmembrane helix</keyword>
<evidence type="ECO:0000313" key="4">
    <source>
        <dbReference type="Proteomes" id="UP001155241"/>
    </source>
</evidence>
<reference evidence="3" key="1">
    <citation type="submission" date="2022-06" db="EMBL/GenBank/DDBJ databases">
        <title>Aeoliella straminimaris, a novel planctomycete from sediments.</title>
        <authorList>
            <person name="Vitorino I.R."/>
            <person name="Lage O.M."/>
        </authorList>
    </citation>
    <scope>NUCLEOTIDE SEQUENCE</scope>
    <source>
        <strain evidence="3">ICT_H6.2</strain>
    </source>
</reference>
<comment type="caution">
    <text evidence="3">The sequence shown here is derived from an EMBL/GenBank/DDBJ whole genome shotgun (WGS) entry which is preliminary data.</text>
</comment>
<organism evidence="3 4">
    <name type="scientific">Aeoliella straminimaris</name>
    <dbReference type="NCBI Taxonomy" id="2954799"/>
    <lineage>
        <taxon>Bacteria</taxon>
        <taxon>Pseudomonadati</taxon>
        <taxon>Planctomycetota</taxon>
        <taxon>Planctomycetia</taxon>
        <taxon>Pirellulales</taxon>
        <taxon>Lacipirellulaceae</taxon>
        <taxon>Aeoliella</taxon>
    </lineage>
</organism>
<sequence>MQSSAEHGEPAGHSPAENPYASAHAPAAKIADNTQPAVPVGNGTAAREVAAVVLGVLVILLCLLLGVVCSFAEVAGANLNPHAPVWVNELVRWVVGPTMLLLAGVATAATLLLALRMFRRN</sequence>
<feature type="region of interest" description="Disordered" evidence="1">
    <location>
        <begin position="1"/>
        <end position="25"/>
    </location>
</feature>
<keyword evidence="2" id="KW-0472">Membrane</keyword>
<dbReference type="EMBL" id="JAMXLR010000065">
    <property type="protein sequence ID" value="MCO6046122.1"/>
    <property type="molecule type" value="Genomic_DNA"/>
</dbReference>
<protein>
    <submittedName>
        <fullName evidence="3">Uncharacterized protein</fullName>
    </submittedName>
</protein>
<dbReference type="RefSeq" id="WP_252854232.1">
    <property type="nucleotide sequence ID" value="NZ_JAMXLR010000065.1"/>
</dbReference>
<feature type="compositionally biased region" description="Basic and acidic residues" evidence="1">
    <location>
        <begin position="1"/>
        <end position="10"/>
    </location>
</feature>
<name>A0A9X2JI39_9BACT</name>
<feature type="transmembrane region" description="Helical" evidence="2">
    <location>
        <begin position="94"/>
        <end position="115"/>
    </location>
</feature>
<evidence type="ECO:0000256" key="1">
    <source>
        <dbReference type="SAM" id="MobiDB-lite"/>
    </source>
</evidence>
<gene>
    <name evidence="3" type="ORF">NG895_19655</name>
</gene>
<evidence type="ECO:0000256" key="2">
    <source>
        <dbReference type="SAM" id="Phobius"/>
    </source>
</evidence>
<evidence type="ECO:0000313" key="3">
    <source>
        <dbReference type="EMBL" id="MCO6046122.1"/>
    </source>
</evidence>